<dbReference type="GO" id="GO:1905786">
    <property type="term" value="P:positive regulation of anaphase-promoting complex-dependent catabolic process"/>
    <property type="evidence" value="ECO:0007669"/>
    <property type="project" value="TreeGrafter"/>
</dbReference>
<keyword evidence="2" id="KW-0132">Cell division</keyword>
<dbReference type="SMART" id="SM00320">
    <property type="entry name" value="WD40"/>
    <property type="match status" value="3"/>
</dbReference>
<dbReference type="GO" id="GO:0051301">
    <property type="term" value="P:cell division"/>
    <property type="evidence" value="ECO:0007669"/>
    <property type="project" value="UniProtKB-KW"/>
</dbReference>
<protein>
    <recommendedName>
        <fullName evidence="8">Anaphase-promoting complex subunit 4 WD40 domain-containing protein</fullName>
    </recommendedName>
</protein>
<evidence type="ECO:0000313" key="6">
    <source>
        <dbReference type="EMBL" id="KAK2727081.1"/>
    </source>
</evidence>
<organism evidence="6 7">
    <name type="scientific">Artemia franciscana</name>
    <name type="common">Brine shrimp</name>
    <name type="synonym">Artemia sanfranciscana</name>
    <dbReference type="NCBI Taxonomy" id="6661"/>
    <lineage>
        <taxon>Eukaryota</taxon>
        <taxon>Metazoa</taxon>
        <taxon>Ecdysozoa</taxon>
        <taxon>Arthropoda</taxon>
        <taxon>Crustacea</taxon>
        <taxon>Branchiopoda</taxon>
        <taxon>Anostraca</taxon>
        <taxon>Artemiidae</taxon>
        <taxon>Artemia</taxon>
    </lineage>
</organism>
<dbReference type="EMBL" id="JAVRJZ010000001">
    <property type="protein sequence ID" value="KAK2727081.1"/>
    <property type="molecule type" value="Genomic_DNA"/>
</dbReference>
<keyword evidence="1" id="KW-0853">WD repeat</keyword>
<dbReference type="PANTHER" id="PTHR19918">
    <property type="entry name" value="CELL DIVISION CYCLE 20 CDC20 FIZZY -RELATED"/>
    <property type="match status" value="1"/>
</dbReference>
<dbReference type="Pfam" id="PF00400">
    <property type="entry name" value="WD40"/>
    <property type="match status" value="1"/>
</dbReference>
<dbReference type="InterPro" id="IPR033010">
    <property type="entry name" value="Cdc20/Fizzy"/>
</dbReference>
<dbReference type="PANTHER" id="PTHR19918:SF8">
    <property type="entry name" value="FI02843P"/>
    <property type="match status" value="1"/>
</dbReference>
<evidence type="ECO:0000256" key="2">
    <source>
        <dbReference type="ARBA" id="ARBA00022618"/>
    </source>
</evidence>
<sequence>MCFPVAACAKEQKSSMQRFIPNRGASHLDMTAVKQLSPSCSPSPMFLFSVDEDCDLFKGESNNVNAGKRSPMSSPRTPRMLKFQSQTDYSGPSQLLVPGGFQGSSNIALTPKRKKEFEFPCKILTAPNVTDCELLHPIDWSKKNMICVALEDMLAIAKINSDDPDTCLSPETMEIPLDAGASSYISACAWDEQGDLLAVGFEVFLGLIDPVTLKVIHRIKDDGVMSLHWRSSLLACLVRGATTRQRVYSVACMAVDVARATTGSNLGSSFGTLKLFDSRKKLEPVLNQKLDRNCILKVLWRSDGKIALGTTSGYVKVYDIRNSSNPLAAIHAHSKKVKALAWCPWETFKLASGGINAEDTSVKIVDIDKGIVVETFETGGPVVSIIWNEEYKEISTALLNGNNTIKLWKACDFSLVGALGCPS</sequence>
<evidence type="ECO:0000313" key="7">
    <source>
        <dbReference type="Proteomes" id="UP001187531"/>
    </source>
</evidence>
<evidence type="ECO:0000256" key="4">
    <source>
        <dbReference type="ARBA" id="ARBA00022776"/>
    </source>
</evidence>
<proteinExistence type="predicted"/>
<evidence type="ECO:0000256" key="3">
    <source>
        <dbReference type="ARBA" id="ARBA00022737"/>
    </source>
</evidence>
<dbReference type="InterPro" id="IPR015943">
    <property type="entry name" value="WD40/YVTN_repeat-like_dom_sf"/>
</dbReference>
<dbReference type="AlphaFoldDB" id="A0AA88INI6"/>
<gene>
    <name evidence="6" type="ORF">QYM36_007808</name>
</gene>
<dbReference type="GO" id="GO:1990757">
    <property type="term" value="F:ubiquitin ligase activator activity"/>
    <property type="evidence" value="ECO:0007669"/>
    <property type="project" value="TreeGrafter"/>
</dbReference>
<dbReference type="SUPFAM" id="SSF50978">
    <property type="entry name" value="WD40 repeat-like"/>
    <property type="match status" value="1"/>
</dbReference>
<evidence type="ECO:0000256" key="1">
    <source>
        <dbReference type="ARBA" id="ARBA00022574"/>
    </source>
</evidence>
<dbReference type="GO" id="GO:0010997">
    <property type="term" value="F:anaphase-promoting complex binding"/>
    <property type="evidence" value="ECO:0007669"/>
    <property type="project" value="InterPro"/>
</dbReference>
<keyword evidence="4" id="KW-0498">Mitosis</keyword>
<feature type="non-terminal residue" evidence="6">
    <location>
        <position position="423"/>
    </location>
</feature>
<dbReference type="GO" id="GO:0005680">
    <property type="term" value="C:anaphase-promoting complex"/>
    <property type="evidence" value="ECO:0007669"/>
    <property type="project" value="TreeGrafter"/>
</dbReference>
<keyword evidence="7" id="KW-1185">Reference proteome</keyword>
<evidence type="ECO:0000256" key="5">
    <source>
        <dbReference type="ARBA" id="ARBA00023306"/>
    </source>
</evidence>
<dbReference type="InterPro" id="IPR036322">
    <property type="entry name" value="WD40_repeat_dom_sf"/>
</dbReference>
<dbReference type="InterPro" id="IPR001680">
    <property type="entry name" value="WD40_rpt"/>
</dbReference>
<dbReference type="Proteomes" id="UP001187531">
    <property type="component" value="Unassembled WGS sequence"/>
</dbReference>
<keyword evidence="5" id="KW-0131">Cell cycle</keyword>
<comment type="caution">
    <text evidence="6">The sequence shown here is derived from an EMBL/GenBank/DDBJ whole genome shotgun (WGS) entry which is preliminary data.</text>
</comment>
<dbReference type="Gene3D" id="2.130.10.10">
    <property type="entry name" value="YVTN repeat-like/Quinoprotein amine dehydrogenase"/>
    <property type="match status" value="1"/>
</dbReference>
<dbReference type="GO" id="GO:0031145">
    <property type="term" value="P:anaphase-promoting complex-dependent catabolic process"/>
    <property type="evidence" value="ECO:0007669"/>
    <property type="project" value="TreeGrafter"/>
</dbReference>
<evidence type="ECO:0008006" key="8">
    <source>
        <dbReference type="Google" id="ProtNLM"/>
    </source>
</evidence>
<accession>A0AA88INI6</accession>
<name>A0AA88INI6_ARTSF</name>
<reference evidence="6" key="1">
    <citation type="submission" date="2023-07" db="EMBL/GenBank/DDBJ databases">
        <title>Chromosome-level genome assembly of Artemia franciscana.</title>
        <authorList>
            <person name="Jo E."/>
        </authorList>
    </citation>
    <scope>NUCLEOTIDE SEQUENCE</scope>
    <source>
        <tissue evidence="6">Whole body</tissue>
    </source>
</reference>
<keyword evidence="3" id="KW-0677">Repeat</keyword>